<feature type="transmembrane region" description="Helical" evidence="7">
    <location>
        <begin position="59"/>
        <end position="81"/>
    </location>
</feature>
<feature type="transmembrane region" description="Helical" evidence="7">
    <location>
        <begin position="226"/>
        <end position="248"/>
    </location>
</feature>
<keyword evidence="6 7" id="KW-0472">Membrane</keyword>
<keyword evidence="3" id="KW-1003">Cell membrane</keyword>
<gene>
    <name evidence="8" type="ORF">NEF87_001472</name>
</gene>
<dbReference type="PANTHER" id="PTHR36838:SF3">
    <property type="entry name" value="TRANSPORTER AUXIN EFFLUX CARRIER EC FAMILY"/>
    <property type="match status" value="1"/>
</dbReference>
<evidence type="ECO:0000256" key="5">
    <source>
        <dbReference type="ARBA" id="ARBA00022989"/>
    </source>
</evidence>
<feature type="transmembrane region" description="Helical" evidence="7">
    <location>
        <begin position="6"/>
        <end position="22"/>
    </location>
</feature>
<comment type="subcellular location">
    <subcellularLocation>
        <location evidence="1">Membrane</location>
        <topology evidence="1">Multi-pass membrane protein</topology>
    </subcellularLocation>
</comment>
<accession>A0ABY6HS22</accession>
<evidence type="ECO:0000256" key="3">
    <source>
        <dbReference type="ARBA" id="ARBA00022475"/>
    </source>
</evidence>
<protein>
    <recommendedName>
        <fullName evidence="10">AEC family transporter</fullName>
    </recommendedName>
</protein>
<feature type="transmembrane region" description="Helical" evidence="7">
    <location>
        <begin position="123"/>
        <end position="144"/>
    </location>
</feature>
<dbReference type="InterPro" id="IPR004776">
    <property type="entry name" value="Mem_transp_PIN-like"/>
</dbReference>
<dbReference type="Pfam" id="PF03547">
    <property type="entry name" value="Mem_trans"/>
    <property type="match status" value="1"/>
</dbReference>
<feature type="transmembrane region" description="Helical" evidence="7">
    <location>
        <begin position="193"/>
        <end position="214"/>
    </location>
</feature>
<feature type="transmembrane region" description="Helical" evidence="7">
    <location>
        <begin position="165"/>
        <end position="187"/>
    </location>
</feature>
<proteinExistence type="predicted"/>
<organism evidence="8 9">
    <name type="scientific">Candidatus Lokiarchaeum ossiferum</name>
    <dbReference type="NCBI Taxonomy" id="2951803"/>
    <lineage>
        <taxon>Archaea</taxon>
        <taxon>Promethearchaeati</taxon>
        <taxon>Promethearchaeota</taxon>
        <taxon>Promethearchaeia</taxon>
        <taxon>Promethearchaeales</taxon>
        <taxon>Promethearchaeaceae</taxon>
        <taxon>Candidatus Lokiarchaeum</taxon>
    </lineage>
</organism>
<feature type="transmembrane region" description="Helical" evidence="7">
    <location>
        <begin position="254"/>
        <end position="275"/>
    </location>
</feature>
<evidence type="ECO:0000256" key="4">
    <source>
        <dbReference type="ARBA" id="ARBA00022692"/>
    </source>
</evidence>
<evidence type="ECO:0000256" key="6">
    <source>
        <dbReference type="ARBA" id="ARBA00023136"/>
    </source>
</evidence>
<evidence type="ECO:0008006" key="10">
    <source>
        <dbReference type="Google" id="ProtNLM"/>
    </source>
</evidence>
<evidence type="ECO:0000256" key="1">
    <source>
        <dbReference type="ARBA" id="ARBA00004141"/>
    </source>
</evidence>
<feature type="transmembrane region" description="Helical" evidence="7">
    <location>
        <begin position="93"/>
        <end position="111"/>
    </location>
</feature>
<evidence type="ECO:0000256" key="2">
    <source>
        <dbReference type="ARBA" id="ARBA00022448"/>
    </source>
</evidence>
<evidence type="ECO:0000256" key="7">
    <source>
        <dbReference type="SAM" id="Phobius"/>
    </source>
</evidence>
<keyword evidence="9" id="KW-1185">Reference proteome</keyword>
<keyword evidence="5 7" id="KW-1133">Transmembrane helix</keyword>
<dbReference type="EMBL" id="CP104013">
    <property type="protein sequence ID" value="UYP45187.1"/>
    <property type="molecule type" value="Genomic_DNA"/>
</dbReference>
<feature type="transmembrane region" description="Helical" evidence="7">
    <location>
        <begin position="287"/>
        <end position="307"/>
    </location>
</feature>
<evidence type="ECO:0000313" key="8">
    <source>
        <dbReference type="EMBL" id="UYP45187.1"/>
    </source>
</evidence>
<dbReference type="Proteomes" id="UP001208689">
    <property type="component" value="Chromosome"/>
</dbReference>
<name>A0ABY6HS22_9ARCH</name>
<evidence type="ECO:0000313" key="9">
    <source>
        <dbReference type="Proteomes" id="UP001208689"/>
    </source>
</evidence>
<feature type="transmembrane region" description="Helical" evidence="7">
    <location>
        <begin position="34"/>
        <end position="53"/>
    </location>
</feature>
<reference evidence="8" key="1">
    <citation type="submission" date="2022-09" db="EMBL/GenBank/DDBJ databases">
        <title>Actin cytoskeleton and complex cell architecture in an #Asgard archaeon.</title>
        <authorList>
            <person name="Ponce Toledo R.I."/>
            <person name="Schleper C."/>
            <person name="Rodrigues Oliveira T."/>
            <person name="Wollweber F."/>
            <person name="Xu J."/>
            <person name="Rittmann S."/>
            <person name="Klingl A."/>
            <person name="Pilhofer M."/>
        </authorList>
    </citation>
    <scope>NUCLEOTIDE SEQUENCE</scope>
    <source>
        <strain evidence="8">B-35</strain>
    </source>
</reference>
<sequence>MASVNFTFFLSFSIIMLGFFLRQVKIFRIEDGRTLSKIIINITLPAVILNTISKIQIDFSLGIMPLICLIYTIIVLGFNMIVSRNLVPQDKGVLLMTVITFNVGNFAYPIFEGIWGEIGLAYAAMFDIGNAFVIFALCYIIAAINSPKNLVEEKKPEIKVILKKALTSPPLVSYFLALLLNILHLTIHPSITAFLDVFAKANMGIVLLCLGILLDFHFNKQQWHSILQIFLIRYSFGIGFGLLCYFFLPFSELVRTLIFILLILPVGMSIIPYGVEFGFDEQKIATICNLTIIISFLLMWLIIGIFGTGL</sequence>
<keyword evidence="2" id="KW-0813">Transport</keyword>
<keyword evidence="4 7" id="KW-0812">Transmembrane</keyword>
<dbReference type="PANTHER" id="PTHR36838">
    <property type="entry name" value="AUXIN EFFLUX CARRIER FAMILY PROTEIN"/>
    <property type="match status" value="1"/>
</dbReference>